<feature type="transmembrane region" description="Helical" evidence="4">
    <location>
        <begin position="12"/>
        <end position="30"/>
    </location>
</feature>
<dbReference type="Gene3D" id="1.20.1250.20">
    <property type="entry name" value="MFS general substrate transporter like domains"/>
    <property type="match status" value="1"/>
</dbReference>
<evidence type="ECO:0000256" key="2">
    <source>
        <dbReference type="ARBA" id="ARBA00022989"/>
    </source>
</evidence>
<feature type="transmembrane region" description="Helical" evidence="4">
    <location>
        <begin position="145"/>
        <end position="166"/>
    </location>
</feature>
<organism evidence="5 6">
    <name type="scientific">Hoeflea prorocentri</name>
    <dbReference type="NCBI Taxonomy" id="1922333"/>
    <lineage>
        <taxon>Bacteria</taxon>
        <taxon>Pseudomonadati</taxon>
        <taxon>Pseudomonadota</taxon>
        <taxon>Alphaproteobacteria</taxon>
        <taxon>Hyphomicrobiales</taxon>
        <taxon>Rhizobiaceae</taxon>
        <taxon>Hoeflea</taxon>
    </lineage>
</organism>
<evidence type="ECO:0000256" key="3">
    <source>
        <dbReference type="ARBA" id="ARBA00023136"/>
    </source>
</evidence>
<name>A0A9X3UL11_9HYPH</name>
<evidence type="ECO:0000256" key="4">
    <source>
        <dbReference type="SAM" id="Phobius"/>
    </source>
</evidence>
<dbReference type="EMBL" id="JAPJZI010000001">
    <property type="protein sequence ID" value="MDA5398939.1"/>
    <property type="molecule type" value="Genomic_DNA"/>
</dbReference>
<keyword evidence="3 4" id="KW-0472">Membrane</keyword>
<feature type="transmembrane region" description="Helical" evidence="4">
    <location>
        <begin position="178"/>
        <end position="199"/>
    </location>
</feature>
<feature type="transmembrane region" description="Helical" evidence="4">
    <location>
        <begin position="403"/>
        <end position="421"/>
    </location>
</feature>
<feature type="transmembrane region" description="Helical" evidence="4">
    <location>
        <begin position="254"/>
        <end position="274"/>
    </location>
</feature>
<feature type="transmembrane region" description="Helical" evidence="4">
    <location>
        <begin position="337"/>
        <end position="360"/>
    </location>
</feature>
<dbReference type="Pfam" id="PF07690">
    <property type="entry name" value="MFS_1"/>
    <property type="match status" value="1"/>
</dbReference>
<evidence type="ECO:0000313" key="5">
    <source>
        <dbReference type="EMBL" id="MDA5398939.1"/>
    </source>
</evidence>
<dbReference type="RefSeq" id="WP_267990383.1">
    <property type="nucleotide sequence ID" value="NZ_JAPJZI010000001.1"/>
</dbReference>
<sequence>MNTSNASQERHNLSILTGQGTLSTIAWTMANPSIVLTYIAISLDLPVLLAGLLVTFSQAARLFTATFGTPVAERRIQKKRDLAITDMALAFSFIVALTAAAFGTQTIVAISFILCILIVGAASEYQAIITAGFYGNVLNSNSRNILMYSVMTLGGILASGLAWWAHRAFFHDPPFERHVVLVSIGVVCFVVASIVILLVREYTIRSEQEDHHGHQPHQRRSFIAIVETQLRDVYDKFSLLLTMEWFRSYLRIRLALLTVELSVPFYAILAALSHHESPKGLAALIISSATALIVSGPLWGAIGTKSTRLVMVLGAMMAASAGLLLIVDHFIQLASAPYIHAVALFLVTIAVRGVTTARYLYFIDIAPEKYVVTGIGVSKVAVRIVGIGLSFVLASVAHIQHVLWAILALALINGVTAILAMRAPEAPRNGETANA</sequence>
<feature type="transmembrane region" description="Helical" evidence="4">
    <location>
        <begin position="280"/>
        <end position="302"/>
    </location>
</feature>
<feature type="transmembrane region" description="Helical" evidence="4">
    <location>
        <begin position="36"/>
        <end position="56"/>
    </location>
</feature>
<gene>
    <name evidence="5" type="ORF">OQ273_10185</name>
</gene>
<keyword evidence="2 4" id="KW-1133">Transmembrane helix</keyword>
<dbReference type="GO" id="GO:0022857">
    <property type="term" value="F:transmembrane transporter activity"/>
    <property type="evidence" value="ECO:0007669"/>
    <property type="project" value="InterPro"/>
</dbReference>
<keyword evidence="6" id="KW-1185">Reference proteome</keyword>
<comment type="caution">
    <text evidence="5">The sequence shown here is derived from an EMBL/GenBank/DDBJ whole genome shotgun (WGS) entry which is preliminary data.</text>
</comment>
<evidence type="ECO:0008006" key="7">
    <source>
        <dbReference type="Google" id="ProtNLM"/>
    </source>
</evidence>
<accession>A0A9X3UL11</accession>
<feature type="transmembrane region" description="Helical" evidence="4">
    <location>
        <begin position="309"/>
        <end position="331"/>
    </location>
</feature>
<dbReference type="InterPro" id="IPR011701">
    <property type="entry name" value="MFS"/>
</dbReference>
<feature type="transmembrane region" description="Helical" evidence="4">
    <location>
        <begin position="380"/>
        <end position="397"/>
    </location>
</feature>
<dbReference type="Proteomes" id="UP001151234">
    <property type="component" value="Unassembled WGS sequence"/>
</dbReference>
<dbReference type="AlphaFoldDB" id="A0A9X3UL11"/>
<evidence type="ECO:0000313" key="6">
    <source>
        <dbReference type="Proteomes" id="UP001151234"/>
    </source>
</evidence>
<dbReference type="SUPFAM" id="SSF103473">
    <property type="entry name" value="MFS general substrate transporter"/>
    <property type="match status" value="1"/>
</dbReference>
<feature type="transmembrane region" description="Helical" evidence="4">
    <location>
        <begin position="108"/>
        <end position="133"/>
    </location>
</feature>
<reference evidence="5" key="1">
    <citation type="submission" date="2022-11" db="EMBL/GenBank/DDBJ databases">
        <title>Draft genome sequence of Hoeflea poritis E7-10 and Hoeflea prorocentri PM5-8, separated from scleractinian coral Porites lutea and marine dinoflagellate.</title>
        <authorList>
            <person name="Zhang G."/>
            <person name="Wei Q."/>
            <person name="Cai L."/>
        </authorList>
    </citation>
    <scope>NUCLEOTIDE SEQUENCE</scope>
    <source>
        <strain evidence="5">PM5-8</strain>
    </source>
</reference>
<feature type="transmembrane region" description="Helical" evidence="4">
    <location>
        <begin position="82"/>
        <end position="102"/>
    </location>
</feature>
<proteinExistence type="predicted"/>
<keyword evidence="1 4" id="KW-0812">Transmembrane</keyword>
<dbReference type="InterPro" id="IPR036259">
    <property type="entry name" value="MFS_trans_sf"/>
</dbReference>
<protein>
    <recommendedName>
        <fullName evidence="7">MFS transporter</fullName>
    </recommendedName>
</protein>
<evidence type="ECO:0000256" key="1">
    <source>
        <dbReference type="ARBA" id="ARBA00022692"/>
    </source>
</evidence>